<dbReference type="OMA" id="SEHLMQD"/>
<evidence type="ECO:0000256" key="7">
    <source>
        <dbReference type="ARBA" id="ARBA00023125"/>
    </source>
</evidence>
<reference evidence="16 17" key="1">
    <citation type="submission" date="2014-11" db="EMBL/GenBank/DDBJ databases">
        <title>Genetic blueprint of the zoonotic pathogen Toxocara canis.</title>
        <authorList>
            <person name="Zhu X.-Q."/>
            <person name="Korhonen P.K."/>
            <person name="Cai H."/>
            <person name="Young N.D."/>
            <person name="Nejsum P."/>
            <person name="von Samson-Himmelstjerna G."/>
            <person name="Boag P.R."/>
            <person name="Tan P."/>
            <person name="Li Q."/>
            <person name="Min J."/>
            <person name="Yang Y."/>
            <person name="Wang X."/>
            <person name="Fang X."/>
            <person name="Hall R.S."/>
            <person name="Hofmann A."/>
            <person name="Sternberg P.W."/>
            <person name="Jex A.R."/>
            <person name="Gasser R.B."/>
        </authorList>
    </citation>
    <scope>NUCLEOTIDE SEQUENCE [LARGE SCALE GENOMIC DNA]</scope>
    <source>
        <strain evidence="16">PN_DK_2014</strain>
    </source>
</reference>
<dbReference type="InterPro" id="IPR001628">
    <property type="entry name" value="Znf_hrmn_rcpt"/>
</dbReference>
<evidence type="ECO:0000256" key="10">
    <source>
        <dbReference type="ARBA" id="ARBA00023242"/>
    </source>
</evidence>
<evidence type="ECO:0000256" key="4">
    <source>
        <dbReference type="ARBA" id="ARBA00022771"/>
    </source>
</evidence>
<dbReference type="SUPFAM" id="SSF48508">
    <property type="entry name" value="Nuclear receptor ligand-binding domain"/>
    <property type="match status" value="1"/>
</dbReference>
<dbReference type="FunFam" id="1.10.565.10:FF:000045">
    <property type="entry name" value="Nuclear Hormone Receptor family"/>
    <property type="match status" value="1"/>
</dbReference>
<sequence length="602" mass="67585">MDAQMMPPLAPGTPVPLITSASLHNGLIIAPSTSNAIVPSPIQTTCEFLQPKMELSLSPHSMLQCQTPMHTQNSSMMKCRVCGDARAGRHYGTIACNGCKGFFRRSIWEQREYNCRFGGKCQVVQEYRNRCRACRLKKCFEAGMDARAVQSERDKHKKKPSRSSPSANGDDCGSPTGAGSFTDSLPMPVMRPTTSVCNGSSGSPPLSQPSQEGRLWKTSSEDYPNLRSQSTLFPGCVSRAYAETLSNGLEEMSTAQAPPSLARPPLLSESCESNDMPNMEMCKYEFDPEEAQVATHPLVAYLMQLERICDNMRDPKEDDDNNITDEFDKLCRVDVTIEAAFRQPGVVAKRTPPRWTAERLTTTDDVHIGWCRSFVLCVDWAMIMEDYKALSPSDQYTLLRNRIVSVNWLLHTYKTFRAGCDGVALVNGSYYPRDKQLQKTMSPGCIHYFGVLSEHLMQDLVFPMREMEMDEGEFCLLKALLLFTVDRRLSDEGKRHVKTVREKYIDAIYEHIQIQHPELSSIQIANRVAKLLLLLPSITHLSQQEDDNVQFLALFNIANLNGLPYELHSSIKQMIRAEMDANSNIQTATAHQEIGEGNPMQL</sequence>
<evidence type="ECO:0000256" key="5">
    <source>
        <dbReference type="ARBA" id="ARBA00022833"/>
    </source>
</evidence>
<comment type="function">
    <text evidence="11">Orphan nuclear receptor.</text>
</comment>
<dbReference type="Proteomes" id="UP000031036">
    <property type="component" value="Unassembled WGS sequence"/>
</dbReference>
<keyword evidence="3 12" id="KW-0479">Metal-binding</keyword>
<dbReference type="GO" id="GO:0003700">
    <property type="term" value="F:DNA-binding transcription factor activity"/>
    <property type="evidence" value="ECO:0007669"/>
    <property type="project" value="InterPro"/>
</dbReference>
<dbReference type="PROSITE" id="PS00031">
    <property type="entry name" value="NUCLEAR_REC_DBD_1"/>
    <property type="match status" value="1"/>
</dbReference>
<dbReference type="GO" id="GO:0005634">
    <property type="term" value="C:nucleus"/>
    <property type="evidence" value="ECO:0007669"/>
    <property type="project" value="UniProtKB-SubCell"/>
</dbReference>
<name>A0A0B2V6U6_TOXCA</name>
<evidence type="ECO:0000256" key="6">
    <source>
        <dbReference type="ARBA" id="ARBA00023015"/>
    </source>
</evidence>
<dbReference type="SUPFAM" id="SSF57716">
    <property type="entry name" value="Glucocorticoid receptor-like (DNA-binding domain)"/>
    <property type="match status" value="1"/>
</dbReference>
<keyword evidence="9 12" id="KW-0675">Receptor</keyword>
<dbReference type="GO" id="GO:0000978">
    <property type="term" value="F:RNA polymerase II cis-regulatory region sequence-specific DNA binding"/>
    <property type="evidence" value="ECO:0007669"/>
    <property type="project" value="InterPro"/>
</dbReference>
<evidence type="ECO:0000256" key="2">
    <source>
        <dbReference type="ARBA" id="ARBA00005993"/>
    </source>
</evidence>
<comment type="subcellular location">
    <subcellularLocation>
        <location evidence="1 12">Nucleus</location>
    </subcellularLocation>
</comment>
<dbReference type="PANTHER" id="PTHR47630">
    <property type="entry name" value="NUCLEAR HORMONE RECEPTOR FAMILY-RELATED-RELATED"/>
    <property type="match status" value="1"/>
</dbReference>
<evidence type="ECO:0000256" key="1">
    <source>
        <dbReference type="ARBA" id="ARBA00004123"/>
    </source>
</evidence>
<evidence type="ECO:0000259" key="14">
    <source>
        <dbReference type="PROSITE" id="PS51030"/>
    </source>
</evidence>
<evidence type="ECO:0000256" key="3">
    <source>
        <dbReference type="ARBA" id="ARBA00022723"/>
    </source>
</evidence>
<dbReference type="OrthoDB" id="5798272at2759"/>
<dbReference type="InterPro" id="IPR049636">
    <property type="entry name" value="HNF4-like_DBD"/>
</dbReference>
<comment type="similarity">
    <text evidence="2 12">Belongs to the nuclear hormone receptor family.</text>
</comment>
<evidence type="ECO:0000259" key="15">
    <source>
        <dbReference type="PROSITE" id="PS51843"/>
    </source>
</evidence>
<evidence type="ECO:0000256" key="9">
    <source>
        <dbReference type="ARBA" id="ARBA00023170"/>
    </source>
</evidence>
<protein>
    <submittedName>
        <fullName evidence="16">Nuclear hormone receptor family member nhr-34</fullName>
    </submittedName>
</protein>
<dbReference type="SMART" id="SM00430">
    <property type="entry name" value="HOLI"/>
    <property type="match status" value="1"/>
</dbReference>
<gene>
    <name evidence="16" type="primary">nhr-34</name>
    <name evidence="16" type="ORF">Tcan_10963</name>
</gene>
<dbReference type="InterPro" id="IPR035500">
    <property type="entry name" value="NHR-like_dom_sf"/>
</dbReference>
<dbReference type="EMBL" id="JPKZ01002350">
    <property type="protein sequence ID" value="KHN77238.1"/>
    <property type="molecule type" value="Genomic_DNA"/>
</dbReference>
<dbReference type="PROSITE" id="PS51843">
    <property type="entry name" value="NR_LBD"/>
    <property type="match status" value="1"/>
</dbReference>
<comment type="caution">
    <text evidence="16">The sequence shown here is derived from an EMBL/GenBank/DDBJ whole genome shotgun (WGS) entry which is preliminary data.</text>
</comment>
<dbReference type="PANTHER" id="PTHR47630:SF8">
    <property type="entry name" value="NUCLEAR HORMONE RECEPTOR FAMILY MEMBER NHR-34"/>
    <property type="match status" value="1"/>
</dbReference>
<keyword evidence="6 12" id="KW-0805">Transcription regulation</keyword>
<keyword evidence="8 12" id="KW-0804">Transcription</keyword>
<dbReference type="SMART" id="SM00399">
    <property type="entry name" value="ZnF_C4"/>
    <property type="match status" value="1"/>
</dbReference>
<proteinExistence type="inferred from homology"/>
<dbReference type="FunFam" id="3.30.50.10:FF:000030">
    <property type="entry name" value="Nuclear Hormone Receptor family"/>
    <property type="match status" value="1"/>
</dbReference>
<evidence type="ECO:0000313" key="17">
    <source>
        <dbReference type="Proteomes" id="UP000031036"/>
    </source>
</evidence>
<dbReference type="Gene3D" id="1.10.565.10">
    <property type="entry name" value="Retinoid X Receptor"/>
    <property type="match status" value="1"/>
</dbReference>
<keyword evidence="4 12" id="KW-0863">Zinc-finger</keyword>
<keyword evidence="5 12" id="KW-0862">Zinc</keyword>
<feature type="domain" description="NR LBD" evidence="15">
    <location>
        <begin position="289"/>
        <end position="571"/>
    </location>
</feature>
<keyword evidence="17" id="KW-1185">Reference proteome</keyword>
<dbReference type="Pfam" id="PF00105">
    <property type="entry name" value="zf-C4"/>
    <property type="match status" value="1"/>
</dbReference>
<dbReference type="PRINTS" id="PR00047">
    <property type="entry name" value="STROIDFINGER"/>
</dbReference>
<evidence type="ECO:0000256" key="12">
    <source>
        <dbReference type="RuleBase" id="RU004334"/>
    </source>
</evidence>
<organism evidence="16 17">
    <name type="scientific">Toxocara canis</name>
    <name type="common">Canine roundworm</name>
    <dbReference type="NCBI Taxonomy" id="6265"/>
    <lineage>
        <taxon>Eukaryota</taxon>
        <taxon>Metazoa</taxon>
        <taxon>Ecdysozoa</taxon>
        <taxon>Nematoda</taxon>
        <taxon>Chromadorea</taxon>
        <taxon>Rhabditida</taxon>
        <taxon>Spirurina</taxon>
        <taxon>Ascaridomorpha</taxon>
        <taxon>Ascaridoidea</taxon>
        <taxon>Toxocaridae</taxon>
        <taxon>Toxocara</taxon>
    </lineage>
</organism>
<evidence type="ECO:0000256" key="13">
    <source>
        <dbReference type="SAM" id="MobiDB-lite"/>
    </source>
</evidence>
<dbReference type="Pfam" id="PF00104">
    <property type="entry name" value="Hormone_recep"/>
    <property type="match status" value="1"/>
</dbReference>
<evidence type="ECO:0000313" key="16">
    <source>
        <dbReference type="EMBL" id="KHN77238.1"/>
    </source>
</evidence>
<keyword evidence="10 12" id="KW-0539">Nucleus</keyword>
<feature type="domain" description="Nuclear receptor" evidence="14">
    <location>
        <begin position="76"/>
        <end position="151"/>
    </location>
</feature>
<dbReference type="InterPro" id="IPR001723">
    <property type="entry name" value="Nuclear_hrmn_rcpt"/>
</dbReference>
<dbReference type="Gene3D" id="3.30.50.10">
    <property type="entry name" value="Erythroid Transcription Factor GATA-1, subunit A"/>
    <property type="match status" value="1"/>
</dbReference>
<dbReference type="CDD" id="cd06960">
    <property type="entry name" value="NR_DBD_HNF4A"/>
    <property type="match status" value="1"/>
</dbReference>
<dbReference type="PRINTS" id="PR00398">
    <property type="entry name" value="STRDHORMONER"/>
</dbReference>
<evidence type="ECO:0000256" key="8">
    <source>
        <dbReference type="ARBA" id="ARBA00023163"/>
    </source>
</evidence>
<dbReference type="CDD" id="cd06157">
    <property type="entry name" value="NR_LBD"/>
    <property type="match status" value="1"/>
</dbReference>
<dbReference type="InterPro" id="IPR013088">
    <property type="entry name" value="Znf_NHR/GATA"/>
</dbReference>
<accession>A0A0B2V6U6</accession>
<keyword evidence="7 12" id="KW-0238">DNA-binding</keyword>
<feature type="region of interest" description="Disordered" evidence="13">
    <location>
        <begin position="149"/>
        <end position="222"/>
    </location>
</feature>
<feature type="compositionally biased region" description="Low complexity" evidence="13">
    <location>
        <begin position="199"/>
        <end position="211"/>
    </location>
</feature>
<evidence type="ECO:0000256" key="11">
    <source>
        <dbReference type="ARBA" id="ARBA00037512"/>
    </source>
</evidence>
<dbReference type="InterPro" id="IPR000536">
    <property type="entry name" value="Nucl_hrmn_rcpt_lig-bd"/>
</dbReference>
<dbReference type="AlphaFoldDB" id="A0A0B2V6U6"/>
<dbReference type="PROSITE" id="PS51030">
    <property type="entry name" value="NUCLEAR_REC_DBD_2"/>
    <property type="match status" value="1"/>
</dbReference>
<dbReference type="GO" id="GO:0008270">
    <property type="term" value="F:zinc ion binding"/>
    <property type="evidence" value="ECO:0007669"/>
    <property type="project" value="UniProtKB-KW"/>
</dbReference>
<dbReference type="STRING" id="6265.A0A0B2V6U6"/>
<dbReference type="InterPro" id="IPR052499">
    <property type="entry name" value="C.elegans_NHRs"/>
</dbReference>